<sequence length="170" mass="17962">MLKKNILFITLLLSFTVLIAAPAYGQTSTPILPSATGNTSAATCKNPATGGYDATYCGDYALDDFVRLAINVSKWILGIVGSLSLVMFIYGGFMFLISAGSADTVGQAKKILIAAVIGLIIVFSSYLIIQFVLASIGLKWDGTKKVPETAPQTVSLIIPTGTQNTNLLHL</sequence>
<dbReference type="InterPro" id="IPR043993">
    <property type="entry name" value="T4SS_pilin"/>
</dbReference>
<keyword evidence="1" id="KW-0812">Transmembrane</keyword>
<accession>A0A2H0V829</accession>
<evidence type="ECO:0000313" key="4">
    <source>
        <dbReference type="Proteomes" id="UP000229972"/>
    </source>
</evidence>
<dbReference type="AlphaFoldDB" id="A0A2H0V829"/>
<feature type="chain" id="PRO_5013850073" evidence="2">
    <location>
        <begin position="21"/>
        <end position="170"/>
    </location>
</feature>
<proteinExistence type="predicted"/>
<dbReference type="EMBL" id="PFAL01000031">
    <property type="protein sequence ID" value="PIR95257.1"/>
    <property type="molecule type" value="Genomic_DNA"/>
</dbReference>
<protein>
    <submittedName>
        <fullName evidence="3">Uncharacterized protein</fullName>
    </submittedName>
</protein>
<evidence type="ECO:0000313" key="3">
    <source>
        <dbReference type="EMBL" id="PIR95257.1"/>
    </source>
</evidence>
<keyword evidence="2" id="KW-0732">Signal</keyword>
<gene>
    <name evidence="3" type="ORF">COT93_03325</name>
</gene>
<feature type="transmembrane region" description="Helical" evidence="1">
    <location>
        <begin position="75"/>
        <end position="99"/>
    </location>
</feature>
<evidence type="ECO:0000256" key="1">
    <source>
        <dbReference type="SAM" id="Phobius"/>
    </source>
</evidence>
<keyword evidence="1" id="KW-1133">Transmembrane helix</keyword>
<name>A0A2H0V829_9BACT</name>
<organism evidence="3 4">
    <name type="scientific">Candidatus Falkowbacteria bacterium CG10_big_fil_rev_8_21_14_0_10_37_18</name>
    <dbReference type="NCBI Taxonomy" id="1974562"/>
    <lineage>
        <taxon>Bacteria</taxon>
        <taxon>Candidatus Falkowiibacteriota</taxon>
    </lineage>
</organism>
<keyword evidence="1" id="KW-0472">Membrane</keyword>
<reference evidence="4" key="1">
    <citation type="submission" date="2017-09" db="EMBL/GenBank/DDBJ databases">
        <title>Depth-based differentiation of microbial function through sediment-hosted aquifers and enrichment of novel symbionts in the deep terrestrial subsurface.</title>
        <authorList>
            <person name="Probst A.J."/>
            <person name="Ladd B."/>
            <person name="Jarett J.K."/>
            <person name="Geller-Mcgrath D.E."/>
            <person name="Sieber C.M.K."/>
            <person name="Emerson J.B."/>
            <person name="Anantharaman K."/>
            <person name="Thomas B.C."/>
            <person name="Malmstrom R."/>
            <person name="Stieglmeier M."/>
            <person name="Klingl A."/>
            <person name="Woyke T."/>
            <person name="Ryan C.M."/>
            <person name="Banfield J.F."/>
        </authorList>
    </citation>
    <scope>NUCLEOTIDE SEQUENCE [LARGE SCALE GENOMIC DNA]</scope>
</reference>
<feature type="signal peptide" evidence="2">
    <location>
        <begin position="1"/>
        <end position="20"/>
    </location>
</feature>
<evidence type="ECO:0000256" key="2">
    <source>
        <dbReference type="SAM" id="SignalP"/>
    </source>
</evidence>
<dbReference type="Pfam" id="PF18895">
    <property type="entry name" value="T4SS_pilin"/>
    <property type="match status" value="1"/>
</dbReference>
<feature type="transmembrane region" description="Helical" evidence="1">
    <location>
        <begin position="111"/>
        <end position="138"/>
    </location>
</feature>
<comment type="caution">
    <text evidence="3">The sequence shown here is derived from an EMBL/GenBank/DDBJ whole genome shotgun (WGS) entry which is preliminary data.</text>
</comment>
<dbReference type="Proteomes" id="UP000229972">
    <property type="component" value="Unassembled WGS sequence"/>
</dbReference>